<gene>
    <name evidence="1" type="ORF">SPELUC_LOCUS3193</name>
</gene>
<organism evidence="1 2">
    <name type="scientific">Cetraspora pellucida</name>
    <dbReference type="NCBI Taxonomy" id="1433469"/>
    <lineage>
        <taxon>Eukaryota</taxon>
        <taxon>Fungi</taxon>
        <taxon>Fungi incertae sedis</taxon>
        <taxon>Mucoromycota</taxon>
        <taxon>Glomeromycotina</taxon>
        <taxon>Glomeromycetes</taxon>
        <taxon>Diversisporales</taxon>
        <taxon>Gigasporaceae</taxon>
        <taxon>Cetraspora</taxon>
    </lineage>
</organism>
<evidence type="ECO:0000313" key="2">
    <source>
        <dbReference type="Proteomes" id="UP000789366"/>
    </source>
</evidence>
<protein>
    <submittedName>
        <fullName evidence="1">11626_t:CDS:1</fullName>
    </submittedName>
</protein>
<proteinExistence type="predicted"/>
<accession>A0ACA9L2A2</accession>
<reference evidence="1" key="1">
    <citation type="submission" date="2021-06" db="EMBL/GenBank/DDBJ databases">
        <authorList>
            <person name="Kallberg Y."/>
            <person name="Tangrot J."/>
            <person name="Rosling A."/>
        </authorList>
    </citation>
    <scope>NUCLEOTIDE SEQUENCE</scope>
    <source>
        <strain evidence="1">28 12/20/2015</strain>
    </source>
</reference>
<evidence type="ECO:0000313" key="1">
    <source>
        <dbReference type="EMBL" id="CAG8504945.1"/>
    </source>
</evidence>
<dbReference type="Proteomes" id="UP000789366">
    <property type="component" value="Unassembled WGS sequence"/>
</dbReference>
<sequence length="519" mass="60489">MNSKILITEIWVEIFQHIASLKFYSLHNLLLVNRSFCSCVVPLLWADPLEKARSDDDRYKIIDIYLSCLNKEEQIELDKLLKENLQIYEKYKKKKPPLFSYVDFLRRYNFYETKQVGVFMWCLQNDILSLKPKVFLIIHKMIVRVCRHIKELNISENTFDAECFVNLPRPWFPQSTITSLDISFRLFPYTLNESISQLIRKAFQELKEIRVIKASFGNGITEDKENLSKAFIILPTGHKNLYKLSLYAIIFTENDLRNIASLPNLKFLKIENSSFEAKDKEIISIEKNQSISQFIRKVFQLKQIRVIKASFGKGITDDSKEAMQELIDTQSELEEFQLKYSPMPKEENLSKAFIILPTGHKNLYKLSLDAIIFTENDLRNIASLPNLKFLKIENSSFEAKDKEIISVSTCSLTKLQELKLNNNELKIIKLLVCMKCETLKTLSITLTNSQIEKNDVSNEFCSLINHTSEERQEVNPEANNWNREFAKGERAASRVNKILVESTIYHKVSIQFINDQRCA</sequence>
<dbReference type="EMBL" id="CAJVPW010002368">
    <property type="protein sequence ID" value="CAG8504945.1"/>
    <property type="molecule type" value="Genomic_DNA"/>
</dbReference>
<name>A0ACA9L2A2_9GLOM</name>
<keyword evidence="2" id="KW-1185">Reference proteome</keyword>
<comment type="caution">
    <text evidence="1">The sequence shown here is derived from an EMBL/GenBank/DDBJ whole genome shotgun (WGS) entry which is preliminary data.</text>
</comment>